<name>J9PV74_9CAUD</name>
<keyword evidence="2" id="KW-1185">Reference proteome</keyword>
<reference evidence="1 2" key="1">
    <citation type="submission" date="2011-09" db="EMBL/GenBank/DDBJ databases">
        <title>Complete Genome Sequence of Bacillus cereus Bacteriophage BCD7.</title>
        <authorList>
            <person name="Lee J.-H."/>
            <person name="Shin H."/>
            <person name="Son B."/>
            <person name="Ryu S."/>
        </authorList>
    </citation>
    <scope>NUCLEOTIDE SEQUENCE [LARGE SCALE GENOMIC DNA]</scope>
</reference>
<sequence>MRRQYGKKSNKRRVRLDQVSMEISNTPVKGQFFVNVGAGLTTIGENTSRTPFFVTVPMTWYDERIEGNDVEVMTEALNTLKSSLMALGVSTLDISKQWSKISVERIEPTFTI</sequence>
<protein>
    <submittedName>
        <fullName evidence="1">Uncharacterized protein</fullName>
    </submittedName>
</protein>
<gene>
    <name evidence="1" type="ORF">BCD7_0057</name>
</gene>
<dbReference type="Proteomes" id="UP000006298">
    <property type="component" value="Segment"/>
</dbReference>
<dbReference type="GeneID" id="14011576"/>
<dbReference type="KEGG" id="vg:14011576"/>
<dbReference type="RefSeq" id="YP_007005908.1">
    <property type="nucleotide sequence ID" value="NC_019515.1"/>
</dbReference>
<evidence type="ECO:0000313" key="2">
    <source>
        <dbReference type="Proteomes" id="UP000006298"/>
    </source>
</evidence>
<proteinExistence type="predicted"/>
<evidence type="ECO:0000313" key="1">
    <source>
        <dbReference type="EMBL" id="AEZ50504.1"/>
    </source>
</evidence>
<dbReference type="EMBL" id="JN712910">
    <property type="protein sequence ID" value="AEZ50504.1"/>
    <property type="molecule type" value="Genomic_DNA"/>
</dbReference>
<organism evidence="1 2">
    <name type="scientific">Bacillus phage BCD7</name>
    <dbReference type="NCBI Taxonomy" id="1136534"/>
    <lineage>
        <taxon>Viruses</taxon>
        <taxon>Duplodnaviria</taxon>
        <taxon>Heunggongvirae</taxon>
        <taxon>Uroviricota</taxon>
        <taxon>Caudoviricetes</taxon>
        <taxon>Becedseptimavirus</taxon>
        <taxon>Becedseptimavirus BCD7</taxon>
    </lineage>
</organism>
<accession>J9PV74</accession>